<gene>
    <name evidence="2" type="ORF">NA56DRAFT_710690</name>
</gene>
<evidence type="ECO:0000256" key="1">
    <source>
        <dbReference type="SAM" id="Phobius"/>
    </source>
</evidence>
<dbReference type="AlphaFoldDB" id="A0A2J6PKS8"/>
<protein>
    <submittedName>
        <fullName evidence="2">Uncharacterized protein</fullName>
    </submittedName>
</protein>
<feature type="transmembrane region" description="Helical" evidence="1">
    <location>
        <begin position="144"/>
        <end position="168"/>
    </location>
</feature>
<dbReference type="STRING" id="1745343.A0A2J6PKS8"/>
<keyword evidence="1" id="KW-0812">Transmembrane</keyword>
<proteinExistence type="predicted"/>
<keyword evidence="1" id="KW-0472">Membrane</keyword>
<organism evidence="2 3">
    <name type="scientific">Hyaloscypha hepaticicola</name>
    <dbReference type="NCBI Taxonomy" id="2082293"/>
    <lineage>
        <taxon>Eukaryota</taxon>
        <taxon>Fungi</taxon>
        <taxon>Dikarya</taxon>
        <taxon>Ascomycota</taxon>
        <taxon>Pezizomycotina</taxon>
        <taxon>Leotiomycetes</taxon>
        <taxon>Helotiales</taxon>
        <taxon>Hyaloscyphaceae</taxon>
        <taxon>Hyaloscypha</taxon>
    </lineage>
</organism>
<name>A0A2J6PKS8_9HELO</name>
<dbReference type="EMBL" id="KZ613520">
    <property type="protein sequence ID" value="PMD14623.1"/>
    <property type="molecule type" value="Genomic_DNA"/>
</dbReference>
<keyword evidence="3" id="KW-1185">Reference proteome</keyword>
<sequence>MHHMLAALLKKLERYMGFQVEKANIFYKTRERDRSVVGKWAWRYRIVDTAISLPLARYRSAGGDSYVGVDITISPLINYGLGQIHSTLTTWKPLFLVLDSVTGVCLTEEERAIAIHHLERNNAGTISRTFNKAQFFEAFRDFKLYSCTLIILLTGVPSGAIGTFGTIVRV</sequence>
<keyword evidence="1" id="KW-1133">Transmembrane helix</keyword>
<dbReference type="Proteomes" id="UP000235672">
    <property type="component" value="Unassembled WGS sequence"/>
</dbReference>
<evidence type="ECO:0000313" key="3">
    <source>
        <dbReference type="Proteomes" id="UP000235672"/>
    </source>
</evidence>
<accession>A0A2J6PKS8</accession>
<reference evidence="2 3" key="1">
    <citation type="submission" date="2016-05" db="EMBL/GenBank/DDBJ databases">
        <title>A degradative enzymes factory behind the ericoid mycorrhizal symbiosis.</title>
        <authorList>
            <consortium name="DOE Joint Genome Institute"/>
            <person name="Martino E."/>
            <person name="Morin E."/>
            <person name="Grelet G."/>
            <person name="Kuo A."/>
            <person name="Kohler A."/>
            <person name="Daghino S."/>
            <person name="Barry K."/>
            <person name="Choi C."/>
            <person name="Cichocki N."/>
            <person name="Clum A."/>
            <person name="Copeland A."/>
            <person name="Hainaut M."/>
            <person name="Haridas S."/>
            <person name="Labutti K."/>
            <person name="Lindquist E."/>
            <person name="Lipzen A."/>
            <person name="Khouja H.-R."/>
            <person name="Murat C."/>
            <person name="Ohm R."/>
            <person name="Olson A."/>
            <person name="Spatafora J."/>
            <person name="Veneault-Fourrey C."/>
            <person name="Henrissat B."/>
            <person name="Grigoriev I."/>
            <person name="Martin F."/>
            <person name="Perotto S."/>
        </authorList>
    </citation>
    <scope>NUCLEOTIDE SEQUENCE [LARGE SCALE GENOMIC DNA]</scope>
    <source>
        <strain evidence="2 3">UAMH 7357</strain>
    </source>
</reference>
<dbReference type="OrthoDB" id="6730379at2759"/>
<evidence type="ECO:0000313" key="2">
    <source>
        <dbReference type="EMBL" id="PMD14623.1"/>
    </source>
</evidence>